<dbReference type="RefSeq" id="WP_062422008.1">
    <property type="nucleotide sequence ID" value="NZ_BBYA01000009.1"/>
</dbReference>
<evidence type="ECO:0000313" key="1">
    <source>
        <dbReference type="EMBL" id="KPL73539.1"/>
    </source>
</evidence>
<proteinExistence type="predicted"/>
<organism evidence="1 2">
    <name type="scientific">Leptolinea tardivitalis</name>
    <dbReference type="NCBI Taxonomy" id="229920"/>
    <lineage>
        <taxon>Bacteria</taxon>
        <taxon>Bacillati</taxon>
        <taxon>Chloroflexota</taxon>
        <taxon>Anaerolineae</taxon>
        <taxon>Anaerolineales</taxon>
        <taxon>Anaerolineaceae</taxon>
        <taxon>Leptolinea</taxon>
    </lineage>
</organism>
<dbReference type="InterPro" id="IPR027396">
    <property type="entry name" value="DsrEFH-like"/>
</dbReference>
<dbReference type="Proteomes" id="UP000050430">
    <property type="component" value="Unassembled WGS sequence"/>
</dbReference>
<dbReference type="Gene3D" id="3.40.1260.10">
    <property type="entry name" value="DsrEFH-like"/>
    <property type="match status" value="1"/>
</dbReference>
<comment type="caution">
    <text evidence="1">The sequence shown here is derived from an EMBL/GenBank/DDBJ whole genome shotgun (WGS) entry which is preliminary data.</text>
</comment>
<gene>
    <name evidence="1" type="ORF">ADM99_04120</name>
</gene>
<dbReference type="InterPro" id="IPR003787">
    <property type="entry name" value="Sulphur_relay_DsrE/F-like"/>
</dbReference>
<keyword evidence="2" id="KW-1185">Reference proteome</keyword>
<dbReference type="EMBL" id="LGCK01000006">
    <property type="protein sequence ID" value="KPL73539.1"/>
    <property type="molecule type" value="Genomic_DNA"/>
</dbReference>
<reference evidence="1 2" key="1">
    <citation type="submission" date="2015-07" db="EMBL/GenBank/DDBJ databases">
        <title>Genome sequence of Leptolinea tardivitalis DSM 16556.</title>
        <authorList>
            <person name="Hemp J."/>
            <person name="Ward L.M."/>
            <person name="Pace L.A."/>
            <person name="Fischer W.W."/>
        </authorList>
    </citation>
    <scope>NUCLEOTIDE SEQUENCE [LARGE SCALE GENOMIC DNA]</scope>
    <source>
        <strain evidence="1 2">YMTK-2</strain>
    </source>
</reference>
<protein>
    <submittedName>
        <fullName evidence="1">DsrE family protein</fullName>
    </submittedName>
</protein>
<accession>A0A0P6XW38</accession>
<sequence>MTASKPEKLLIVWTSGDKDVAINMVFMYARNSMLKGWWDEVTLLIWGPSTNLLVQDEELKVGLKEVQDAGVRVVACKRCAENYGVVPQMESLGAEVIYSGEFLTDWIKSEEKYITF</sequence>
<dbReference type="SUPFAM" id="SSF75169">
    <property type="entry name" value="DsrEFH-like"/>
    <property type="match status" value="1"/>
</dbReference>
<dbReference type="AlphaFoldDB" id="A0A0P6XW38"/>
<name>A0A0P6XW38_9CHLR</name>
<dbReference type="Pfam" id="PF02635">
    <property type="entry name" value="DsrE"/>
    <property type="match status" value="1"/>
</dbReference>
<dbReference type="STRING" id="229920.ADM99_04120"/>
<dbReference type="OrthoDB" id="9805634at2"/>
<evidence type="ECO:0000313" key="2">
    <source>
        <dbReference type="Proteomes" id="UP000050430"/>
    </source>
</evidence>